<dbReference type="AlphaFoldDB" id="A0AAQ4D4J8"/>
<protein>
    <submittedName>
        <fullName evidence="1">Uncharacterized protein</fullName>
    </submittedName>
</protein>
<comment type="caution">
    <text evidence="1">The sequence shown here is derived from an EMBL/GenBank/DDBJ whole genome shotgun (WGS) entry which is preliminary data.</text>
</comment>
<sequence length="76" mass="8295">MCVYGRPPVTIIIKAYFLVITALLSCPTGNTKIARVRPYTPALTVLRDEGKTEGRTPALCSGDVFSPSRLVFVSKH</sequence>
<keyword evidence="2" id="KW-1185">Reference proteome</keyword>
<dbReference type="Proteomes" id="UP001321473">
    <property type="component" value="Unassembled WGS sequence"/>
</dbReference>
<dbReference type="PROSITE" id="PS51257">
    <property type="entry name" value="PROKAR_LIPOPROTEIN"/>
    <property type="match status" value="1"/>
</dbReference>
<gene>
    <name evidence="1" type="ORF">V5799_004982</name>
</gene>
<organism evidence="1 2">
    <name type="scientific">Amblyomma americanum</name>
    <name type="common">Lone star tick</name>
    <dbReference type="NCBI Taxonomy" id="6943"/>
    <lineage>
        <taxon>Eukaryota</taxon>
        <taxon>Metazoa</taxon>
        <taxon>Ecdysozoa</taxon>
        <taxon>Arthropoda</taxon>
        <taxon>Chelicerata</taxon>
        <taxon>Arachnida</taxon>
        <taxon>Acari</taxon>
        <taxon>Parasitiformes</taxon>
        <taxon>Ixodida</taxon>
        <taxon>Ixodoidea</taxon>
        <taxon>Ixodidae</taxon>
        <taxon>Amblyomminae</taxon>
        <taxon>Amblyomma</taxon>
    </lineage>
</organism>
<reference evidence="1 2" key="1">
    <citation type="journal article" date="2023" name="Arcadia Sci">
        <title>De novo assembly of a long-read Amblyomma americanum tick genome.</title>
        <authorList>
            <person name="Chou S."/>
            <person name="Poskanzer K.E."/>
            <person name="Rollins M."/>
            <person name="Thuy-Boun P.S."/>
        </authorList>
    </citation>
    <scope>NUCLEOTIDE SEQUENCE [LARGE SCALE GENOMIC DNA]</scope>
    <source>
        <strain evidence="1">F_SG_1</strain>
        <tissue evidence="1">Salivary glands</tissue>
    </source>
</reference>
<accession>A0AAQ4D4J8</accession>
<dbReference type="EMBL" id="JARKHS020035255">
    <property type="protein sequence ID" value="KAK8757388.1"/>
    <property type="molecule type" value="Genomic_DNA"/>
</dbReference>
<name>A0AAQ4D4J8_AMBAM</name>
<evidence type="ECO:0000313" key="1">
    <source>
        <dbReference type="EMBL" id="KAK8757388.1"/>
    </source>
</evidence>
<evidence type="ECO:0000313" key="2">
    <source>
        <dbReference type="Proteomes" id="UP001321473"/>
    </source>
</evidence>
<proteinExistence type="predicted"/>